<feature type="domain" description="Major facilitator superfamily (MFS) profile" evidence="8">
    <location>
        <begin position="1"/>
        <end position="185"/>
    </location>
</feature>
<dbReference type="PANTHER" id="PTHR23513:SF6">
    <property type="entry name" value="MAJOR FACILITATOR SUPERFAMILY ASSOCIATED DOMAIN-CONTAINING PROTEIN"/>
    <property type="match status" value="1"/>
</dbReference>
<keyword evidence="4 7" id="KW-1133">Transmembrane helix</keyword>
<dbReference type="Pfam" id="PF07690">
    <property type="entry name" value="MFS_1"/>
    <property type="match status" value="2"/>
</dbReference>
<name>A0A7T4PMM1_9ACTN</name>
<dbReference type="InterPro" id="IPR011701">
    <property type="entry name" value="MFS"/>
</dbReference>
<feature type="compositionally biased region" description="Low complexity" evidence="6">
    <location>
        <begin position="197"/>
        <end position="220"/>
    </location>
</feature>
<dbReference type="GO" id="GO:0005886">
    <property type="term" value="C:plasma membrane"/>
    <property type="evidence" value="ECO:0007669"/>
    <property type="project" value="UniProtKB-SubCell"/>
</dbReference>
<dbReference type="Proteomes" id="UP000596130">
    <property type="component" value="Chromosome"/>
</dbReference>
<evidence type="ECO:0000259" key="8">
    <source>
        <dbReference type="PROSITE" id="PS50850"/>
    </source>
</evidence>
<dbReference type="RefSeq" id="WP_198504582.1">
    <property type="nucleotide sequence ID" value="NZ_CP065959.1"/>
</dbReference>
<keyword evidence="5 7" id="KW-0472">Membrane</keyword>
<feature type="transmembrane region" description="Helical" evidence="7">
    <location>
        <begin position="12"/>
        <end position="35"/>
    </location>
</feature>
<feature type="compositionally biased region" description="Pro residues" evidence="6">
    <location>
        <begin position="447"/>
        <end position="462"/>
    </location>
</feature>
<accession>A0A7T4PMM1</accession>
<evidence type="ECO:0000313" key="9">
    <source>
        <dbReference type="EMBL" id="QQC93010.1"/>
    </source>
</evidence>
<feature type="transmembrane region" description="Helical" evidence="7">
    <location>
        <begin position="261"/>
        <end position="283"/>
    </location>
</feature>
<sequence length="462" mass="47269">MNSPIRNPRFRALWVAGLLDDTIDWMLVTAIPIFVYRMTESAMTTSLAFLIELAPGVLVGSLAGIAADRYDRKKLLLVGTLLHAALAALLLPVASGDQLWLVYAVIAGRAVCAQFVLTSKNALLPDLVEPGQRAAASNLVVLNSNLGRLGGSLLGGVVVAGGLRPVAAGSVIGLLLTAGVVSRIRRPERAQVGPGSGAAATGSAPGGPVATSVSAGSAAGERAQRAEANDPAAAAGPGRMYRHWREGVAVITGDRRLRVSFLAAILCAIGQGLFVVLFVVFVATTLHGTDAEIGLLRSVQGIGGIAGGLALGFLGTRVHPRPLITWGALSFSGLALLIWNAPMVTTAFGVYVALFAMVGLPGGVYYAGVLGMVQQRVPADHLGRALGSFYTVSNGAQAIGMALAGLLAERLGPVPLLNAQAVLYLAAGLMALLVLGARNTPETPANATPPAPAQTPLPDPHG</sequence>
<evidence type="ECO:0000256" key="7">
    <source>
        <dbReference type="SAM" id="Phobius"/>
    </source>
</evidence>
<evidence type="ECO:0000256" key="5">
    <source>
        <dbReference type="ARBA" id="ARBA00023136"/>
    </source>
</evidence>
<organism evidence="9 10">
    <name type="scientific">Streptomyces alfalfae</name>
    <dbReference type="NCBI Taxonomy" id="1642299"/>
    <lineage>
        <taxon>Bacteria</taxon>
        <taxon>Bacillati</taxon>
        <taxon>Actinomycetota</taxon>
        <taxon>Actinomycetes</taxon>
        <taxon>Kitasatosporales</taxon>
        <taxon>Streptomycetaceae</taxon>
        <taxon>Streptomyces</taxon>
    </lineage>
</organism>
<feature type="transmembrane region" description="Helical" evidence="7">
    <location>
        <begin position="385"/>
        <end position="408"/>
    </location>
</feature>
<dbReference type="CDD" id="cd06173">
    <property type="entry name" value="MFS_MefA_like"/>
    <property type="match status" value="1"/>
</dbReference>
<feature type="region of interest" description="Disordered" evidence="6">
    <location>
        <begin position="442"/>
        <end position="462"/>
    </location>
</feature>
<dbReference type="PROSITE" id="PS50850">
    <property type="entry name" value="MFS"/>
    <property type="match status" value="2"/>
</dbReference>
<gene>
    <name evidence="9" type="ORF">I8755_35200</name>
</gene>
<feature type="domain" description="Major facilitator superfamily (MFS) profile" evidence="8">
    <location>
        <begin position="256"/>
        <end position="462"/>
    </location>
</feature>
<comment type="subcellular location">
    <subcellularLocation>
        <location evidence="1">Cell membrane</location>
        <topology evidence="1">Multi-pass membrane protein</topology>
    </subcellularLocation>
</comment>
<feature type="transmembrane region" description="Helical" evidence="7">
    <location>
        <begin position="323"/>
        <end position="342"/>
    </location>
</feature>
<dbReference type="Gene3D" id="1.20.1250.20">
    <property type="entry name" value="MFS general substrate transporter like domains"/>
    <property type="match status" value="2"/>
</dbReference>
<evidence type="ECO:0000256" key="1">
    <source>
        <dbReference type="ARBA" id="ARBA00004651"/>
    </source>
</evidence>
<evidence type="ECO:0000256" key="6">
    <source>
        <dbReference type="SAM" id="MobiDB-lite"/>
    </source>
</evidence>
<feature type="transmembrane region" description="Helical" evidence="7">
    <location>
        <begin position="295"/>
        <end position="316"/>
    </location>
</feature>
<evidence type="ECO:0000313" key="10">
    <source>
        <dbReference type="Proteomes" id="UP000596130"/>
    </source>
</evidence>
<proteinExistence type="predicted"/>
<dbReference type="SUPFAM" id="SSF103473">
    <property type="entry name" value="MFS general substrate transporter"/>
    <property type="match status" value="2"/>
</dbReference>
<feature type="transmembrane region" description="Helical" evidence="7">
    <location>
        <begin position="348"/>
        <end position="373"/>
    </location>
</feature>
<protein>
    <submittedName>
        <fullName evidence="9">MFS transporter</fullName>
    </submittedName>
</protein>
<feature type="transmembrane region" description="Helical" evidence="7">
    <location>
        <begin position="414"/>
        <end position="435"/>
    </location>
</feature>
<feature type="region of interest" description="Disordered" evidence="6">
    <location>
        <begin position="190"/>
        <end position="236"/>
    </location>
</feature>
<keyword evidence="3 7" id="KW-0812">Transmembrane</keyword>
<evidence type="ECO:0000256" key="4">
    <source>
        <dbReference type="ARBA" id="ARBA00022989"/>
    </source>
</evidence>
<dbReference type="InterPro" id="IPR036259">
    <property type="entry name" value="MFS_trans_sf"/>
</dbReference>
<feature type="transmembrane region" description="Helical" evidence="7">
    <location>
        <begin position="47"/>
        <end position="68"/>
    </location>
</feature>
<keyword evidence="2" id="KW-1003">Cell membrane</keyword>
<evidence type="ECO:0000256" key="2">
    <source>
        <dbReference type="ARBA" id="ARBA00022475"/>
    </source>
</evidence>
<feature type="transmembrane region" description="Helical" evidence="7">
    <location>
        <begin position="166"/>
        <end position="184"/>
    </location>
</feature>
<feature type="transmembrane region" description="Helical" evidence="7">
    <location>
        <begin position="75"/>
        <end position="94"/>
    </location>
</feature>
<dbReference type="AlphaFoldDB" id="A0A7T4PMM1"/>
<dbReference type="InterPro" id="IPR020846">
    <property type="entry name" value="MFS_dom"/>
</dbReference>
<dbReference type="GO" id="GO:0022857">
    <property type="term" value="F:transmembrane transporter activity"/>
    <property type="evidence" value="ECO:0007669"/>
    <property type="project" value="InterPro"/>
</dbReference>
<evidence type="ECO:0000256" key="3">
    <source>
        <dbReference type="ARBA" id="ARBA00022692"/>
    </source>
</evidence>
<dbReference type="EMBL" id="CP065959">
    <property type="protein sequence ID" value="QQC93010.1"/>
    <property type="molecule type" value="Genomic_DNA"/>
</dbReference>
<dbReference type="PANTHER" id="PTHR23513">
    <property type="entry name" value="INTEGRAL MEMBRANE EFFLUX PROTEIN-RELATED"/>
    <property type="match status" value="1"/>
</dbReference>
<reference evidence="9 10" key="1">
    <citation type="submission" date="2020-12" db="EMBL/GenBank/DDBJ databases">
        <title>Identification and biosynthesis of polyene macrolides produced by Streptomyces alfalfae Men-myco-93-63.</title>
        <authorList>
            <person name="Liu D."/>
            <person name="Li Y."/>
            <person name="Liu L."/>
            <person name="Han X."/>
            <person name="Shen F."/>
        </authorList>
    </citation>
    <scope>NUCLEOTIDE SEQUENCE [LARGE SCALE GENOMIC DNA]</scope>
    <source>
        <strain evidence="9 10">Men-myco-93-63</strain>
    </source>
</reference>